<name>R9AFB8_WALI9</name>
<sequence>MPDPNRQMLVAQKQRKPRNRRQIQQPESNEGADHPPSADPELAFNIALRESWEKDARDCLSLEERLNRDKLRRQAGEDLLRDLCELPPTPLHCLLELITLITCAAVHLRYRQEEIYQDSPCALAT</sequence>
<dbReference type="EMBL" id="KE007232">
    <property type="protein sequence ID" value="EOR00924.1"/>
    <property type="molecule type" value="Genomic_DNA"/>
</dbReference>
<keyword evidence="3" id="KW-1185">Reference proteome</keyword>
<dbReference type="RefSeq" id="XP_009268201.1">
    <property type="nucleotide sequence ID" value="XM_009269926.1"/>
</dbReference>
<dbReference type="GeneID" id="20377688"/>
<accession>R9AFB8</accession>
<reference evidence="3" key="1">
    <citation type="journal article" date="2013" name="BMC Genomics">
        <title>Genome and transcriptome sequencing of the halophilic fungus Wallemia ichthyophaga: haloadaptations present and absent.</title>
        <authorList>
            <person name="Zajc J."/>
            <person name="Liu Y."/>
            <person name="Dai W."/>
            <person name="Yang Z."/>
            <person name="Hu J."/>
            <person name="Gostincar C."/>
            <person name="Gunde-Cimerman N."/>
        </authorList>
    </citation>
    <scope>NUCLEOTIDE SEQUENCE [LARGE SCALE GENOMIC DNA]</scope>
    <source>
        <strain evidence="3">EXF-994 / CBS 113033</strain>
    </source>
</reference>
<evidence type="ECO:0000313" key="3">
    <source>
        <dbReference type="Proteomes" id="UP000014064"/>
    </source>
</evidence>
<gene>
    <name evidence="2" type="ORF">J056_004736</name>
</gene>
<dbReference type="OrthoDB" id="10538118at2759"/>
<feature type="region of interest" description="Disordered" evidence="1">
    <location>
        <begin position="1"/>
        <end position="40"/>
    </location>
</feature>
<proteinExistence type="predicted"/>
<dbReference type="Proteomes" id="UP000014064">
    <property type="component" value="Unassembled WGS sequence"/>
</dbReference>
<evidence type="ECO:0000313" key="2">
    <source>
        <dbReference type="EMBL" id="EOR00924.1"/>
    </source>
</evidence>
<dbReference type="HOGENOM" id="CLU_1994378_0_0_1"/>
<protein>
    <submittedName>
        <fullName evidence="2">Uncharacterized protein</fullName>
    </submittedName>
</protein>
<dbReference type="AlphaFoldDB" id="R9AFB8"/>
<dbReference type="KEGG" id="wic:J056_004736"/>
<evidence type="ECO:0000256" key="1">
    <source>
        <dbReference type="SAM" id="MobiDB-lite"/>
    </source>
</evidence>
<organism evidence="2 3">
    <name type="scientific">Wallemia ichthyophaga (strain EXF-994 / CBS 113033)</name>
    <dbReference type="NCBI Taxonomy" id="1299270"/>
    <lineage>
        <taxon>Eukaryota</taxon>
        <taxon>Fungi</taxon>
        <taxon>Dikarya</taxon>
        <taxon>Basidiomycota</taxon>
        <taxon>Wallemiomycotina</taxon>
        <taxon>Wallemiomycetes</taxon>
        <taxon>Wallemiales</taxon>
        <taxon>Wallemiaceae</taxon>
        <taxon>Wallemia</taxon>
    </lineage>
</organism>